<dbReference type="EMBL" id="PEZG01000011">
    <property type="protein sequence ID" value="PIS16064.1"/>
    <property type="molecule type" value="Genomic_DNA"/>
</dbReference>
<organism evidence="1 2">
    <name type="scientific">Candidatus Roizmanbacteria bacterium CG09_land_8_20_14_0_10_41_9</name>
    <dbReference type="NCBI Taxonomy" id="1974850"/>
    <lineage>
        <taxon>Bacteria</taxon>
        <taxon>Candidatus Roizmaniibacteriota</taxon>
    </lineage>
</organism>
<dbReference type="Proteomes" id="UP000231198">
    <property type="component" value="Unassembled WGS sequence"/>
</dbReference>
<proteinExistence type="predicted"/>
<evidence type="ECO:0000313" key="1">
    <source>
        <dbReference type="EMBL" id="PIS16064.1"/>
    </source>
</evidence>
<gene>
    <name evidence="1" type="ORF">COT62_00370</name>
</gene>
<protein>
    <submittedName>
        <fullName evidence="1">Uncharacterized protein</fullName>
    </submittedName>
</protein>
<reference evidence="2" key="1">
    <citation type="submission" date="2017-09" db="EMBL/GenBank/DDBJ databases">
        <title>Depth-based differentiation of microbial function through sediment-hosted aquifers and enrichment of novel symbionts in the deep terrestrial subsurface.</title>
        <authorList>
            <person name="Probst A.J."/>
            <person name="Ladd B."/>
            <person name="Jarett J.K."/>
            <person name="Geller-Mcgrath D.E."/>
            <person name="Sieber C.M.K."/>
            <person name="Emerson J.B."/>
            <person name="Anantharaman K."/>
            <person name="Thomas B.C."/>
            <person name="Malmstrom R."/>
            <person name="Stieglmeier M."/>
            <person name="Klingl A."/>
            <person name="Woyke T."/>
            <person name="Ryan C.M."/>
            <person name="Banfield J.F."/>
        </authorList>
    </citation>
    <scope>NUCLEOTIDE SEQUENCE [LARGE SCALE GENOMIC DNA]</scope>
</reference>
<sequence length="74" mass="8458">MKMRLASAAIFGDQTIAAIFQKFANFFTAFSLSRVDLDKNISWSKIFHAQENLQTGAFNVNFDNIGWFNCFLIN</sequence>
<dbReference type="AlphaFoldDB" id="A0A2H0WTS6"/>
<accession>A0A2H0WTS6</accession>
<name>A0A2H0WTS6_9BACT</name>
<comment type="caution">
    <text evidence="1">The sequence shown here is derived from an EMBL/GenBank/DDBJ whole genome shotgun (WGS) entry which is preliminary data.</text>
</comment>
<evidence type="ECO:0000313" key="2">
    <source>
        <dbReference type="Proteomes" id="UP000231198"/>
    </source>
</evidence>